<dbReference type="SUPFAM" id="SSF46689">
    <property type="entry name" value="Homeodomain-like"/>
    <property type="match status" value="1"/>
</dbReference>
<dbReference type="PROSITE" id="PS01081">
    <property type="entry name" value="HTH_TETR_1"/>
    <property type="match status" value="1"/>
</dbReference>
<dbReference type="GO" id="GO:0003677">
    <property type="term" value="F:DNA binding"/>
    <property type="evidence" value="ECO:0007669"/>
    <property type="project" value="UniProtKB-UniRule"/>
</dbReference>
<dbReference type="PRINTS" id="PR00455">
    <property type="entry name" value="HTHTETR"/>
</dbReference>
<proteinExistence type="predicted"/>
<dbReference type="Pfam" id="PF00440">
    <property type="entry name" value="TetR_N"/>
    <property type="match status" value="1"/>
</dbReference>
<organism evidence="4 5">
    <name type="scientific">Acinetobacter stercoris</name>
    <dbReference type="NCBI Taxonomy" id="2126983"/>
    <lineage>
        <taxon>Bacteria</taxon>
        <taxon>Pseudomonadati</taxon>
        <taxon>Pseudomonadota</taxon>
        <taxon>Gammaproteobacteria</taxon>
        <taxon>Moraxellales</taxon>
        <taxon>Moraxellaceae</taxon>
        <taxon>Acinetobacter</taxon>
    </lineage>
</organism>
<reference evidence="5" key="1">
    <citation type="submission" date="2018-03" db="EMBL/GenBank/DDBJ databases">
        <authorList>
            <person name="Blom J."/>
        </authorList>
    </citation>
    <scope>NUCLEOTIDE SEQUENCE [LARGE SCALE GENOMIC DNA]</scope>
    <source>
        <strain evidence="5">KPC-SM-21</strain>
    </source>
</reference>
<dbReference type="InterPro" id="IPR050624">
    <property type="entry name" value="HTH-type_Tx_Regulator"/>
</dbReference>
<dbReference type="AlphaFoldDB" id="A0A2U3N4R2"/>
<evidence type="ECO:0000256" key="1">
    <source>
        <dbReference type="ARBA" id="ARBA00023125"/>
    </source>
</evidence>
<dbReference type="InterPro" id="IPR009057">
    <property type="entry name" value="Homeodomain-like_sf"/>
</dbReference>
<dbReference type="Proteomes" id="UP000245974">
    <property type="component" value="Unassembled WGS sequence"/>
</dbReference>
<dbReference type="InterPro" id="IPR036271">
    <property type="entry name" value="Tet_transcr_reg_TetR-rel_C_sf"/>
</dbReference>
<dbReference type="InterPro" id="IPR001647">
    <property type="entry name" value="HTH_TetR"/>
</dbReference>
<dbReference type="EMBL" id="OOGT01000445">
    <property type="protein sequence ID" value="SPL72667.1"/>
    <property type="molecule type" value="Genomic_DNA"/>
</dbReference>
<dbReference type="PANTHER" id="PTHR43479">
    <property type="entry name" value="ACREF/ENVCD OPERON REPRESSOR-RELATED"/>
    <property type="match status" value="1"/>
</dbReference>
<dbReference type="PANTHER" id="PTHR43479:SF11">
    <property type="entry name" value="ACREF_ENVCD OPERON REPRESSOR-RELATED"/>
    <property type="match status" value="1"/>
</dbReference>
<dbReference type="Gene3D" id="1.10.357.10">
    <property type="entry name" value="Tetracycline Repressor, domain 2"/>
    <property type="match status" value="1"/>
</dbReference>
<dbReference type="InParanoid" id="A0A2U3N4R2"/>
<feature type="DNA-binding region" description="H-T-H motif" evidence="2">
    <location>
        <begin position="32"/>
        <end position="51"/>
    </location>
</feature>
<dbReference type="SUPFAM" id="SSF48498">
    <property type="entry name" value="Tetracyclin repressor-like, C-terminal domain"/>
    <property type="match status" value="1"/>
</dbReference>
<sequence length="199" mass="23151">MYEALLCFTQVKRIILYEALLCFTQYGIEATTIEMIKKKSNISIGSIYHHFQNKEGILVALVFAAVDDLNCYREKYLIQAKNFEESIIAIVLSYVDWVNDHPNFAEIILAGKFDVYHSGYGAKLEQKELVYKTKLINWLSMPQNISHLEHIPVELIPSLILGITEHYCRAWLLGRVKYNPIYFRKELAVLALRLLETYK</sequence>
<name>A0A2U3N4R2_9GAMM</name>
<evidence type="ECO:0000259" key="3">
    <source>
        <dbReference type="PROSITE" id="PS50977"/>
    </source>
</evidence>
<gene>
    <name evidence="4" type="primary">bm3R1_2</name>
    <name evidence="4" type="ORF">KPC_3845</name>
</gene>
<evidence type="ECO:0000313" key="4">
    <source>
        <dbReference type="EMBL" id="SPL72667.1"/>
    </source>
</evidence>
<evidence type="ECO:0000256" key="2">
    <source>
        <dbReference type="PROSITE-ProRule" id="PRU00335"/>
    </source>
</evidence>
<dbReference type="InterPro" id="IPR023772">
    <property type="entry name" value="DNA-bd_HTH_TetR-type_CS"/>
</dbReference>
<evidence type="ECO:0000313" key="5">
    <source>
        <dbReference type="Proteomes" id="UP000245974"/>
    </source>
</evidence>
<feature type="domain" description="HTH tetR-type" evidence="3">
    <location>
        <begin position="9"/>
        <end position="69"/>
    </location>
</feature>
<dbReference type="RefSeq" id="WP_171334572.1">
    <property type="nucleotide sequence ID" value="NZ_OOGT01000445.1"/>
</dbReference>
<accession>A0A2U3N4R2</accession>
<protein>
    <submittedName>
        <fullName evidence="4">HTH-type transcriptional repressor Bm3R1</fullName>
    </submittedName>
</protein>
<dbReference type="PROSITE" id="PS50977">
    <property type="entry name" value="HTH_TETR_2"/>
    <property type="match status" value="1"/>
</dbReference>
<keyword evidence="1 2" id="KW-0238">DNA-binding</keyword>
<keyword evidence="5" id="KW-1185">Reference proteome</keyword>